<accession>A0A1J4L1B5</accession>
<sequence>MDLENAIKNLTIFDETIRSTAIEICSAFQTLEGFDCDIFQKLSSRDSDQSSRYFAYNSLIAVIKKHWNEIQAPLKDSIISLFPFHSSEDITDPIYYAIVSKSAAAYFAYLGSESEINTFVEVYTPIHFKYFASFLTFFITFLFEETFPAERTAILSKFIFENVVKFTKVLLFNPLLQIPPDSPDFNFILDCIATVHEVAPVIIQLFIRDTESETFYSYLSQFVWLPSETGSLLTIFEILFENLTNLPETIQNLAYSLQLSIPSNYSPLFSFDPIPETEYANCYYLFNNLLIRIPLIINILNSANMNQYGFFLEACISLFKSSSPSIVFETANHLLTFLKSIQNPNIQVFYDLYESHIRAILEVSLPLLQVSFGSSPCIIFDHRWTQQSCRSSIMDLTRCIIEMFDSLHMVSELIKLIQIDGVESSSFHAIVRILINILGDPNEKMKGLICEDAFNCTIFLLSSINLYTPQLQNKICKLLMKFIPYLEFDQINLNAFFSQLLNLFLNARPAAFDPFTNFFNQFTHMYGDRIEFPVERLKQIPKNHPCYYTVLSLMAKYAPVSEDITVLNNALNELNWFTTSFKPNENSSMRRVTTRLARQFEYLSQINPSDAGMQPSPIYDKISILLINSNQILLNAGEDPANGIPLGQYLTLLTQFAPAIAHFAKIGPQQYISMLHELRPPSVFSQAVPQWVTRIALPIVNELYKTQAPSVLDFTARVIHKMCELVEAAFDSCENSSDTAGIVKKLIISICDFTQFVSDEQAIEALAVCLKYDNFKTFYAVAHAIEEKGVNVLSALWPNLMKRKDNQSVDRMSEVLLALYEKNGLSSSIFAQLPGISQQTLDTLNSKLPNSTAPKTRKRIIRSFIMNYE</sequence>
<organism evidence="1 2">
    <name type="scientific">Tritrichomonas foetus</name>
    <dbReference type="NCBI Taxonomy" id="1144522"/>
    <lineage>
        <taxon>Eukaryota</taxon>
        <taxon>Metamonada</taxon>
        <taxon>Parabasalia</taxon>
        <taxon>Tritrichomonadida</taxon>
        <taxon>Tritrichomonadidae</taxon>
        <taxon>Tritrichomonas</taxon>
    </lineage>
</organism>
<dbReference type="AlphaFoldDB" id="A0A1J4L1B5"/>
<dbReference type="RefSeq" id="XP_068370008.1">
    <property type="nucleotide sequence ID" value="XM_068513808.1"/>
</dbReference>
<protein>
    <submittedName>
        <fullName evidence="1">Uncharacterized protein</fullName>
    </submittedName>
</protein>
<dbReference type="InterPro" id="IPR016024">
    <property type="entry name" value="ARM-type_fold"/>
</dbReference>
<proteinExistence type="predicted"/>
<gene>
    <name evidence="1" type="ORF">TRFO_41500</name>
</gene>
<name>A0A1J4L1B5_9EUKA</name>
<dbReference type="Proteomes" id="UP000179807">
    <property type="component" value="Unassembled WGS sequence"/>
</dbReference>
<evidence type="ECO:0000313" key="2">
    <source>
        <dbReference type="Proteomes" id="UP000179807"/>
    </source>
</evidence>
<reference evidence="1" key="1">
    <citation type="submission" date="2016-10" db="EMBL/GenBank/DDBJ databases">
        <authorList>
            <person name="Benchimol M."/>
            <person name="Almeida L.G."/>
            <person name="Vasconcelos A.T."/>
            <person name="Perreira-Neves A."/>
            <person name="Rosa I.A."/>
            <person name="Tasca T."/>
            <person name="Bogo M.R."/>
            <person name="de Souza W."/>
        </authorList>
    </citation>
    <scope>NUCLEOTIDE SEQUENCE [LARGE SCALE GENOMIC DNA]</scope>
    <source>
        <strain evidence="1">K</strain>
    </source>
</reference>
<dbReference type="SUPFAM" id="SSF48371">
    <property type="entry name" value="ARM repeat"/>
    <property type="match status" value="1"/>
</dbReference>
<comment type="caution">
    <text evidence="1">The sequence shown here is derived from an EMBL/GenBank/DDBJ whole genome shotgun (WGS) entry which is preliminary data.</text>
</comment>
<dbReference type="GeneID" id="94848512"/>
<evidence type="ECO:0000313" key="1">
    <source>
        <dbReference type="EMBL" id="OHT16872.1"/>
    </source>
</evidence>
<keyword evidence="2" id="KW-1185">Reference proteome</keyword>
<dbReference type="VEuPathDB" id="TrichDB:TRFO_41500"/>
<dbReference type="EMBL" id="MLAK01000063">
    <property type="protein sequence ID" value="OHT16872.1"/>
    <property type="molecule type" value="Genomic_DNA"/>
</dbReference>